<evidence type="ECO:0000256" key="7">
    <source>
        <dbReference type="ARBA" id="ARBA00023033"/>
    </source>
</evidence>
<evidence type="ECO:0000256" key="8">
    <source>
        <dbReference type="RuleBase" id="RU000461"/>
    </source>
</evidence>
<keyword evidence="3 8" id="KW-0349">Heme</keyword>
<dbReference type="GO" id="GO:0016705">
    <property type="term" value="F:oxidoreductase activity, acting on paired donors, with incorporation or reduction of molecular oxygen"/>
    <property type="evidence" value="ECO:0007669"/>
    <property type="project" value="InterPro"/>
</dbReference>
<dbReference type="GO" id="GO:0005506">
    <property type="term" value="F:iron ion binding"/>
    <property type="evidence" value="ECO:0007669"/>
    <property type="project" value="InterPro"/>
</dbReference>
<dbReference type="PROSITE" id="PS00086">
    <property type="entry name" value="CYTOCHROME_P450"/>
    <property type="match status" value="1"/>
</dbReference>
<keyword evidence="6 8" id="KW-0408">Iron</keyword>
<dbReference type="SUPFAM" id="SSF48264">
    <property type="entry name" value="Cytochrome P450"/>
    <property type="match status" value="1"/>
</dbReference>
<evidence type="ECO:0000256" key="5">
    <source>
        <dbReference type="ARBA" id="ARBA00023002"/>
    </source>
</evidence>
<evidence type="ECO:0000256" key="3">
    <source>
        <dbReference type="ARBA" id="ARBA00022617"/>
    </source>
</evidence>
<keyword evidence="5 8" id="KW-0560">Oxidoreductase</keyword>
<gene>
    <name evidence="9" type="ORF">TU86_16580</name>
</gene>
<dbReference type="InterPro" id="IPR001128">
    <property type="entry name" value="Cyt_P450"/>
</dbReference>
<evidence type="ECO:0000256" key="1">
    <source>
        <dbReference type="ARBA" id="ARBA00001971"/>
    </source>
</evidence>
<keyword evidence="7 8" id="KW-0503">Monooxygenase</keyword>
<dbReference type="InterPro" id="IPR002397">
    <property type="entry name" value="Cyt_P450_B"/>
</dbReference>
<evidence type="ECO:0000256" key="4">
    <source>
        <dbReference type="ARBA" id="ARBA00022723"/>
    </source>
</evidence>
<evidence type="ECO:0000256" key="2">
    <source>
        <dbReference type="ARBA" id="ARBA00010617"/>
    </source>
</evidence>
<organism evidence="9 10">
    <name type="scientific">Pseudomonas weihenstephanensis</name>
    <dbReference type="NCBI Taxonomy" id="1608994"/>
    <lineage>
        <taxon>Bacteria</taxon>
        <taxon>Pseudomonadati</taxon>
        <taxon>Pseudomonadota</taxon>
        <taxon>Gammaproteobacteria</taxon>
        <taxon>Pseudomonadales</taxon>
        <taxon>Pseudomonadaceae</taxon>
        <taxon>Pseudomonas</taxon>
    </lineage>
</organism>
<dbReference type="PANTHER" id="PTHR46696">
    <property type="entry name" value="P450, PUTATIVE (EUROFUNG)-RELATED"/>
    <property type="match status" value="1"/>
</dbReference>
<protein>
    <submittedName>
        <fullName evidence="9">Cytochrome P450</fullName>
    </submittedName>
</protein>
<proteinExistence type="inferred from homology"/>
<keyword evidence="4 8" id="KW-0479">Metal-binding</keyword>
<dbReference type="PANTHER" id="PTHR46696:SF1">
    <property type="entry name" value="CYTOCHROME P450 YJIB-RELATED"/>
    <property type="match status" value="1"/>
</dbReference>
<comment type="caution">
    <text evidence="9">The sequence shown here is derived from an EMBL/GenBank/DDBJ whole genome shotgun (WGS) entry which is preliminary data.</text>
</comment>
<dbReference type="PATRIC" id="fig|1608994.3.peg.4000"/>
<dbReference type="FunFam" id="1.10.630.10:FF:000018">
    <property type="entry name" value="Cytochrome P450 monooxygenase"/>
    <property type="match status" value="1"/>
</dbReference>
<dbReference type="PRINTS" id="PR00359">
    <property type="entry name" value="BP450"/>
</dbReference>
<evidence type="ECO:0000313" key="9">
    <source>
        <dbReference type="EMBL" id="KMN12766.1"/>
    </source>
</evidence>
<dbReference type="AlphaFoldDB" id="A0A0J6LED0"/>
<comment type="similarity">
    <text evidence="2 8">Belongs to the cytochrome P450 family.</text>
</comment>
<comment type="cofactor">
    <cofactor evidence="1">
        <name>heme</name>
        <dbReference type="ChEBI" id="CHEBI:30413"/>
    </cofactor>
</comment>
<dbReference type="Gene3D" id="1.10.630.10">
    <property type="entry name" value="Cytochrome P450"/>
    <property type="match status" value="1"/>
</dbReference>
<dbReference type="CDD" id="cd11033">
    <property type="entry name" value="CYP142-like"/>
    <property type="match status" value="1"/>
</dbReference>
<dbReference type="GO" id="GO:0020037">
    <property type="term" value="F:heme binding"/>
    <property type="evidence" value="ECO:0007669"/>
    <property type="project" value="InterPro"/>
</dbReference>
<dbReference type="STRING" id="1608994.TU86_16580"/>
<name>A0A0J6LED0_9PSED</name>
<accession>A0A0J6J865</accession>
<dbReference type="InterPro" id="IPR036396">
    <property type="entry name" value="Cyt_P450_sf"/>
</dbReference>
<evidence type="ECO:0000256" key="6">
    <source>
        <dbReference type="ARBA" id="ARBA00023004"/>
    </source>
</evidence>
<dbReference type="Proteomes" id="UP000036325">
    <property type="component" value="Unassembled WGS sequence"/>
</dbReference>
<sequence>MLTADPATLALDRFDVSHPGLVQNDTLGPFFARMRREAPVHYCAHSPYGAYWSVTKFKDIAAVSTNHAVFSSDAALGGVTLHDQPKDFHLPMFISMDPPLHTQRRKVISPFTTPENLAKLAGTIRCVAGRILDDLPRNETFDWVERVSVELTIHMLAVLFDVPQADRHKLMRWSQVATSIPGSGVVKNKAQLRTELLECLSYFTDLWNERVNREPRNDLISMMAHADVMREMQPMEYLAHVLLLIVGGNDTTRNSITGGVMFLHQNPEQQRKLHANPALVEGMVPEIIRYQTPATHMRRTALQDIELGGKLIRKGDRVVMWYLSGNRDEEVFEQPDAFIIDRPNARRHLSFGQGIHYCVGNRVAEMQLKILWEEILKRFPAIEVIEPPRRIFSSMLRGFDRMQVRIPG</sequence>
<dbReference type="GO" id="GO:0004497">
    <property type="term" value="F:monooxygenase activity"/>
    <property type="evidence" value="ECO:0007669"/>
    <property type="project" value="UniProtKB-KW"/>
</dbReference>
<dbReference type="EMBL" id="JYLF01000007">
    <property type="protein sequence ID" value="KMN12766.1"/>
    <property type="molecule type" value="Genomic_DNA"/>
</dbReference>
<accession>A0A0J6LED0</accession>
<dbReference type="Pfam" id="PF00067">
    <property type="entry name" value="p450"/>
    <property type="match status" value="1"/>
</dbReference>
<evidence type="ECO:0000313" key="10">
    <source>
        <dbReference type="Proteomes" id="UP000036325"/>
    </source>
</evidence>
<reference evidence="9 10" key="1">
    <citation type="submission" date="2015-02" db="EMBL/GenBank/DDBJ databases">
        <title>Pseudomonas helleri sp. nov. and Pseudomonas weihenstephanensis sp. nov., isolated from raw cows milk.</title>
        <authorList>
            <person name="von Neubeck M."/>
            <person name="Huptas C."/>
            <person name="Wenning M."/>
            <person name="Scherer S."/>
        </authorList>
    </citation>
    <scope>NUCLEOTIDE SEQUENCE [LARGE SCALE GENOMIC DNA]</scope>
    <source>
        <strain evidence="9 10">DSM 29166</strain>
    </source>
</reference>
<dbReference type="InterPro" id="IPR017972">
    <property type="entry name" value="Cyt_P450_CS"/>
</dbReference>